<organism evidence="5 6">
    <name type="scientific">Roseiterribacter gracilis</name>
    <dbReference type="NCBI Taxonomy" id="2812848"/>
    <lineage>
        <taxon>Bacteria</taxon>
        <taxon>Pseudomonadati</taxon>
        <taxon>Pseudomonadota</taxon>
        <taxon>Alphaproteobacteria</taxon>
        <taxon>Rhodospirillales</taxon>
        <taxon>Roseiterribacteraceae</taxon>
        <taxon>Roseiterribacter</taxon>
    </lineage>
</organism>
<sequence length="159" mass="18111">MAQAAEEPKPVAQNRRARFDYFIEETVEAGIVLHGTEVKSLRTGKASINESYAGEIAGELFLINANIPEYEQASKRLQHEIKRPRKLLVKRRELARLVASIKREGVTLVPMSVYFTERGKAKVLIGVAKGKKQHDKRATIKDRDWKREQSRTLRSNNKG</sequence>
<dbReference type="PROSITE" id="PS01317">
    <property type="entry name" value="SSRP"/>
    <property type="match status" value="1"/>
</dbReference>
<dbReference type="AlphaFoldDB" id="A0A8S8XBT0"/>
<dbReference type="GO" id="GO:0070930">
    <property type="term" value="P:trans-translation-dependent protein tagging"/>
    <property type="evidence" value="ECO:0007669"/>
    <property type="project" value="TreeGrafter"/>
</dbReference>
<dbReference type="NCBIfam" id="TIGR00086">
    <property type="entry name" value="smpB"/>
    <property type="match status" value="1"/>
</dbReference>
<dbReference type="Proteomes" id="UP000681075">
    <property type="component" value="Unassembled WGS sequence"/>
</dbReference>
<dbReference type="Pfam" id="PF01668">
    <property type="entry name" value="SmpB"/>
    <property type="match status" value="1"/>
</dbReference>
<comment type="similarity">
    <text evidence="3">Belongs to the SmpB family.</text>
</comment>
<evidence type="ECO:0000313" key="6">
    <source>
        <dbReference type="Proteomes" id="UP000681075"/>
    </source>
</evidence>
<comment type="subcellular location">
    <subcellularLocation>
        <location evidence="3">Cytoplasm</location>
    </subcellularLocation>
    <text evidence="3">The tmRNA-SmpB complex associates with stalled 70S ribosomes.</text>
</comment>
<dbReference type="Gene3D" id="2.40.280.10">
    <property type="match status" value="1"/>
</dbReference>
<evidence type="ECO:0000256" key="2">
    <source>
        <dbReference type="ARBA" id="ARBA00022884"/>
    </source>
</evidence>
<dbReference type="PANTHER" id="PTHR30308:SF2">
    <property type="entry name" value="SSRA-BINDING PROTEIN"/>
    <property type="match status" value="1"/>
</dbReference>
<dbReference type="GO" id="GO:0005829">
    <property type="term" value="C:cytosol"/>
    <property type="evidence" value="ECO:0007669"/>
    <property type="project" value="TreeGrafter"/>
</dbReference>
<evidence type="ECO:0000256" key="3">
    <source>
        <dbReference type="HAMAP-Rule" id="MF_00023"/>
    </source>
</evidence>
<evidence type="ECO:0000313" key="5">
    <source>
        <dbReference type="EMBL" id="GIL38656.1"/>
    </source>
</evidence>
<dbReference type="EMBL" id="BOPV01000001">
    <property type="protein sequence ID" value="GIL38656.1"/>
    <property type="molecule type" value="Genomic_DNA"/>
</dbReference>
<protein>
    <recommendedName>
        <fullName evidence="3">SsrA-binding protein</fullName>
    </recommendedName>
    <alternativeName>
        <fullName evidence="3">Small protein B</fullName>
    </alternativeName>
</protein>
<keyword evidence="1 3" id="KW-0963">Cytoplasm</keyword>
<evidence type="ECO:0000256" key="4">
    <source>
        <dbReference type="SAM" id="MobiDB-lite"/>
    </source>
</evidence>
<dbReference type="NCBIfam" id="NF003843">
    <property type="entry name" value="PRK05422.1"/>
    <property type="match status" value="1"/>
</dbReference>
<feature type="region of interest" description="Disordered" evidence="4">
    <location>
        <begin position="130"/>
        <end position="159"/>
    </location>
</feature>
<gene>
    <name evidence="3 5" type="primary">smpB</name>
    <name evidence="5" type="ORF">TMPK1_08930</name>
</gene>
<feature type="compositionally biased region" description="Basic and acidic residues" evidence="4">
    <location>
        <begin position="136"/>
        <end position="151"/>
    </location>
</feature>
<dbReference type="InterPro" id="IPR023620">
    <property type="entry name" value="SmpB"/>
</dbReference>
<keyword evidence="6" id="KW-1185">Reference proteome</keyword>
<dbReference type="SUPFAM" id="SSF74982">
    <property type="entry name" value="Small protein B (SmpB)"/>
    <property type="match status" value="1"/>
</dbReference>
<keyword evidence="2 3" id="KW-0694">RNA-binding</keyword>
<comment type="caution">
    <text evidence="5">The sequence shown here is derived from an EMBL/GenBank/DDBJ whole genome shotgun (WGS) entry which is preliminary data.</text>
</comment>
<dbReference type="PANTHER" id="PTHR30308">
    <property type="entry name" value="TMRNA-BINDING COMPONENT OF TRANS-TRANSLATION TAGGING COMPLEX"/>
    <property type="match status" value="1"/>
</dbReference>
<dbReference type="GO" id="GO:0070929">
    <property type="term" value="P:trans-translation"/>
    <property type="evidence" value="ECO:0007669"/>
    <property type="project" value="UniProtKB-UniRule"/>
</dbReference>
<accession>A0A8S8XBT0</accession>
<dbReference type="InterPro" id="IPR020081">
    <property type="entry name" value="SsrA-bd_prot_CS"/>
</dbReference>
<comment type="function">
    <text evidence="3">Required for rescue of stalled ribosomes mediated by trans-translation. Binds to transfer-messenger RNA (tmRNA), required for stable association of tmRNA with ribosomes. tmRNA and SmpB together mimic tRNA shape, replacing the anticodon stem-loop with SmpB. tmRNA is encoded by the ssrA gene; the 2 termini fold to resemble tRNA(Ala) and it encodes a 'tag peptide', a short internal open reading frame. During trans-translation Ala-aminoacylated tmRNA acts like a tRNA, entering the A-site of stalled ribosomes, displacing the stalled mRNA. The ribosome then switches to translate the ORF on the tmRNA; the nascent peptide is terminated with the 'tag peptide' encoded by the tmRNA and targeted for degradation. The ribosome is freed to recommence translation, which seems to be the essential function of trans-translation.</text>
</comment>
<dbReference type="GO" id="GO:0003723">
    <property type="term" value="F:RNA binding"/>
    <property type="evidence" value="ECO:0007669"/>
    <property type="project" value="UniProtKB-UniRule"/>
</dbReference>
<proteinExistence type="inferred from homology"/>
<dbReference type="CDD" id="cd09294">
    <property type="entry name" value="SmpB"/>
    <property type="match status" value="1"/>
</dbReference>
<evidence type="ECO:0000256" key="1">
    <source>
        <dbReference type="ARBA" id="ARBA00022490"/>
    </source>
</evidence>
<dbReference type="HAMAP" id="MF_00023">
    <property type="entry name" value="SmpB"/>
    <property type="match status" value="1"/>
</dbReference>
<dbReference type="InterPro" id="IPR000037">
    <property type="entry name" value="SsrA-bd_prot"/>
</dbReference>
<name>A0A8S8XBT0_9PROT</name>
<dbReference type="RefSeq" id="WP_420241706.1">
    <property type="nucleotide sequence ID" value="NZ_BOPV01000001.1"/>
</dbReference>
<reference evidence="5" key="1">
    <citation type="submission" date="2021-02" db="EMBL/GenBank/DDBJ databases">
        <title>Genome sequence of Rhodospirillales sp. strain TMPK1 isolated from soil.</title>
        <authorList>
            <person name="Nakai R."/>
            <person name="Kusada H."/>
            <person name="Tamaki H."/>
        </authorList>
    </citation>
    <scope>NUCLEOTIDE SEQUENCE</scope>
    <source>
        <strain evidence="5">TMPK1</strain>
    </source>
</reference>